<dbReference type="Proteomes" id="UP001056012">
    <property type="component" value="Chromosome 6"/>
</dbReference>
<dbReference type="PANTHER" id="PTHR45458:SF3">
    <property type="entry name" value="CHAIN DEHYDROGENASE (ATSC), PUTATIVE-RELATED"/>
    <property type="match status" value="1"/>
</dbReference>
<evidence type="ECO:0000313" key="2">
    <source>
        <dbReference type="Proteomes" id="UP001056012"/>
    </source>
</evidence>
<dbReference type="SUPFAM" id="SSF51735">
    <property type="entry name" value="NAD(P)-binding Rossmann-fold domains"/>
    <property type="match status" value="1"/>
</dbReference>
<dbReference type="GO" id="GO:0016616">
    <property type="term" value="F:oxidoreductase activity, acting on the CH-OH group of donors, NAD or NADP as acceptor"/>
    <property type="evidence" value="ECO:0007669"/>
    <property type="project" value="TreeGrafter"/>
</dbReference>
<dbReference type="Gene3D" id="3.40.50.720">
    <property type="entry name" value="NAD(P)-binding Rossmann-like Domain"/>
    <property type="match status" value="1"/>
</dbReference>
<protein>
    <submittedName>
        <fullName evidence="1">NAD(P)-binding protein</fullName>
    </submittedName>
</protein>
<dbReference type="InterPro" id="IPR052184">
    <property type="entry name" value="SDR_enzymes"/>
</dbReference>
<proteinExistence type="predicted"/>
<dbReference type="InterPro" id="IPR002347">
    <property type="entry name" value="SDR_fam"/>
</dbReference>
<dbReference type="Pfam" id="PF00106">
    <property type="entry name" value="adh_short"/>
    <property type="match status" value="1"/>
</dbReference>
<dbReference type="PANTHER" id="PTHR45458">
    <property type="entry name" value="SHORT-CHAIN DEHYDROGENASE/REDUCTASE SDR"/>
    <property type="match status" value="1"/>
</dbReference>
<dbReference type="InterPro" id="IPR036291">
    <property type="entry name" value="NAD(P)-bd_dom_sf"/>
</dbReference>
<sequence>MPTYVIVGASRGLGYQYLKTLSKDSENIVIGIARNSSKVQTQIDADGLPGSVHVVHGDMAAAASITAAARCVSSISDTVDYLIINGAYINDGETFFMKPSDFTGKEALFEMELGKSMATNASGVLFTINAFIRLVQRSDIKKIVVVSTGISSPEFISTVGLVDALPYSMSKTAVNLLVQKFAIEYKEEGIIFLSLSPGLVATASESLSTISDERLAAFKLLSERFLKYEPNFTGPISPEESVEKQLMVIHNITLRDSGAFLSHHGNQRWI</sequence>
<organism evidence="1 2">
    <name type="scientific">Curvularia clavata</name>
    <dbReference type="NCBI Taxonomy" id="95742"/>
    <lineage>
        <taxon>Eukaryota</taxon>
        <taxon>Fungi</taxon>
        <taxon>Dikarya</taxon>
        <taxon>Ascomycota</taxon>
        <taxon>Pezizomycotina</taxon>
        <taxon>Dothideomycetes</taxon>
        <taxon>Pleosporomycetidae</taxon>
        <taxon>Pleosporales</taxon>
        <taxon>Pleosporineae</taxon>
        <taxon>Pleosporaceae</taxon>
        <taxon>Curvularia</taxon>
    </lineage>
</organism>
<reference evidence="1" key="1">
    <citation type="submission" date="2021-12" db="EMBL/GenBank/DDBJ databases">
        <title>Curvularia clavata genome.</title>
        <authorList>
            <person name="Cao Y."/>
        </authorList>
    </citation>
    <scope>NUCLEOTIDE SEQUENCE</scope>
    <source>
        <strain evidence="1">Yc1106</strain>
    </source>
</reference>
<keyword evidence="2" id="KW-1185">Reference proteome</keyword>
<name>A0A9Q9DXB2_CURCL</name>
<dbReference type="EMBL" id="CP089279">
    <property type="protein sequence ID" value="USP81336.1"/>
    <property type="molecule type" value="Genomic_DNA"/>
</dbReference>
<dbReference type="OrthoDB" id="7289984at2759"/>
<dbReference type="AlphaFoldDB" id="A0A9Q9DXB2"/>
<dbReference type="VEuPathDB" id="FungiDB:yc1106_08610"/>
<gene>
    <name evidence="1" type="ORF">yc1106_08610</name>
</gene>
<dbReference type="PRINTS" id="PR00081">
    <property type="entry name" value="GDHRDH"/>
</dbReference>
<evidence type="ECO:0000313" key="1">
    <source>
        <dbReference type="EMBL" id="USP81336.1"/>
    </source>
</evidence>
<accession>A0A9Q9DXB2</accession>